<dbReference type="InterPro" id="IPR002890">
    <property type="entry name" value="MG2"/>
</dbReference>
<keyword evidence="6" id="KW-1185">Reference proteome</keyword>
<proteinExistence type="inferred from homology"/>
<feature type="domain" description="TonB-dependent receptor plug" evidence="4">
    <location>
        <begin position="646"/>
        <end position="725"/>
    </location>
</feature>
<dbReference type="RefSeq" id="WP_207328347.1">
    <property type="nucleotide sequence ID" value="NZ_JAFMYW010000002.1"/>
</dbReference>
<dbReference type="Proteomes" id="UP000664628">
    <property type="component" value="Unassembled WGS sequence"/>
</dbReference>
<feature type="domain" description="Macroglobulin" evidence="3">
    <location>
        <begin position="51"/>
        <end position="146"/>
    </location>
</feature>
<dbReference type="SUPFAM" id="SSF56935">
    <property type="entry name" value="Porins"/>
    <property type="match status" value="1"/>
</dbReference>
<reference evidence="5 6" key="1">
    <citation type="submission" date="2021-03" db="EMBL/GenBank/DDBJ databases">
        <title>Fibrella sp. HMF5405 genome sequencing and assembly.</title>
        <authorList>
            <person name="Kang H."/>
            <person name="Kim H."/>
            <person name="Bae S."/>
            <person name="Joh K."/>
        </authorList>
    </citation>
    <scope>NUCLEOTIDE SEQUENCE [LARGE SCALE GENOMIC DNA]</scope>
    <source>
        <strain evidence="5 6">HMF5405</strain>
    </source>
</reference>
<accession>A0ABS3JEF0</accession>
<dbReference type="PANTHER" id="PTHR30069:SF53">
    <property type="entry name" value="COLICIN I RECEPTOR-RELATED"/>
    <property type="match status" value="1"/>
</dbReference>
<keyword evidence="2" id="KW-0813">Transport</keyword>
<dbReference type="PANTHER" id="PTHR30069">
    <property type="entry name" value="TONB-DEPENDENT OUTER MEMBRANE RECEPTOR"/>
    <property type="match status" value="1"/>
</dbReference>
<evidence type="ECO:0000259" key="3">
    <source>
        <dbReference type="Pfam" id="PF01835"/>
    </source>
</evidence>
<comment type="caution">
    <text evidence="5">The sequence shown here is derived from an EMBL/GenBank/DDBJ whole genome shotgun (WGS) entry which is preliminary data.</text>
</comment>
<dbReference type="InterPro" id="IPR012910">
    <property type="entry name" value="Plug_dom"/>
</dbReference>
<name>A0ABS3JEF0_9BACT</name>
<dbReference type="EMBL" id="JAFMYW010000002">
    <property type="protein sequence ID" value="MBO0948371.1"/>
    <property type="molecule type" value="Genomic_DNA"/>
</dbReference>
<dbReference type="Gene3D" id="2.170.130.10">
    <property type="entry name" value="TonB-dependent receptor, plug domain"/>
    <property type="match status" value="1"/>
</dbReference>
<evidence type="ECO:0000313" key="6">
    <source>
        <dbReference type="Proteomes" id="UP000664628"/>
    </source>
</evidence>
<evidence type="ECO:0000259" key="4">
    <source>
        <dbReference type="Pfam" id="PF07715"/>
    </source>
</evidence>
<dbReference type="InterPro" id="IPR039426">
    <property type="entry name" value="TonB-dep_rcpt-like"/>
</dbReference>
<dbReference type="InterPro" id="IPR037066">
    <property type="entry name" value="Plug_dom_sf"/>
</dbReference>
<dbReference type="Gene3D" id="2.60.40.1930">
    <property type="match status" value="1"/>
</dbReference>
<dbReference type="PROSITE" id="PS52016">
    <property type="entry name" value="TONB_DEPENDENT_REC_3"/>
    <property type="match status" value="1"/>
</dbReference>
<keyword evidence="5" id="KW-0675">Receptor</keyword>
<protein>
    <submittedName>
        <fullName evidence="5">TonB-dependent receptor plug domain-containing protein</fullName>
    </submittedName>
</protein>
<evidence type="ECO:0000313" key="5">
    <source>
        <dbReference type="EMBL" id="MBO0948371.1"/>
    </source>
</evidence>
<comment type="subcellular location">
    <subcellularLocation>
        <location evidence="2">Cell outer membrane</location>
        <topology evidence="2">Multi-pass membrane protein</topology>
    </subcellularLocation>
</comment>
<comment type="similarity">
    <text evidence="2">Belongs to the TonB-dependent receptor family.</text>
</comment>
<keyword evidence="2" id="KW-0472">Membrane</keyword>
<keyword evidence="1" id="KW-0732">Signal</keyword>
<evidence type="ECO:0000256" key="2">
    <source>
        <dbReference type="PROSITE-ProRule" id="PRU01360"/>
    </source>
</evidence>
<keyword evidence="2" id="KW-0812">Transmembrane</keyword>
<sequence length="835" mass="91503">MRAVAHRYIRFSYLIVVAVVALTALRFADDDPLTRILDSFTRYTGQFPYEKVYLHTDRAAYLPGETIWLKSYLFYGENRAADSTSGSVWIDLVSPTGRKIVLDTRIRSKGGYGDGYLPLPDTLSTGRYTLRAYTSWMRNFSEEWYFNQTIDVVKPSAPPAPRLGSPSTAIDVQFLPESGHWVAGLPSRMAYKAISSGGIGIDVTGYVLNTKKDTVAGFVSQHLGMGAFPITPEAGQTYTAYVKMKDGDAYTAFPLPAPQSTGYILQVDNLSNKENIRVFVMHNLPVSADAATTASAPGSASSTAPASPQPMLSIVAQVNGSLVYAAKAPTNRPRFLVSIPRNKCPQGIVHITLFDERGKPVSERLAYSDRNDVINLTVKTAKASVGVRQRVDVTVTATNAAGAPVAANLSLAVTDSKQQPAVRPNGRSLMSYLLLTSDLAGHIEQPGYYFDPKNTDRLNKLDLLMMTQGWRRFTWDKVMASTYPPMRFFVDTSLTLSGTVFMATSRVPAPGAELLVMKSQKDSSRETGMVTADEQGRFFLHGMKLIDTNTVFIQASRGTSRNFNVVLDKLYSPQVRLIRPPFAPLDLDYEQLAELLKRQKSYLDIERQINMNKEIQLQTVTVKAKKADPYAQQRSMYGTPDNTLVVDDMMASGQSSIFDLLRRLPGVQVNGGGPTPSVSVRNSAPLFMLDGMRTDIQAIANIAPQTVANIDVLKGAGASIMGASSVINIITKRGGAAKQDFSKVAAPGVLIEKVVGYAPRREFYAPRFDAATPDERVRPDFRATLWWAPQLRTDATGKATTSFFTSDAKTTLRFVLEGATITGQTGYAETTMKVE</sequence>
<dbReference type="Pfam" id="PF07715">
    <property type="entry name" value="Plug"/>
    <property type="match status" value="1"/>
</dbReference>
<organism evidence="5 6">
    <name type="scientific">Fibrella forsythiae</name>
    <dbReference type="NCBI Taxonomy" id="2817061"/>
    <lineage>
        <taxon>Bacteria</taxon>
        <taxon>Pseudomonadati</taxon>
        <taxon>Bacteroidota</taxon>
        <taxon>Cytophagia</taxon>
        <taxon>Cytophagales</taxon>
        <taxon>Spirosomataceae</taxon>
        <taxon>Fibrella</taxon>
    </lineage>
</organism>
<keyword evidence="2" id="KW-1134">Transmembrane beta strand</keyword>
<dbReference type="Pfam" id="PF01835">
    <property type="entry name" value="MG2"/>
    <property type="match status" value="1"/>
</dbReference>
<evidence type="ECO:0000256" key="1">
    <source>
        <dbReference type="ARBA" id="ARBA00022729"/>
    </source>
</evidence>
<keyword evidence="2" id="KW-0998">Cell outer membrane</keyword>
<gene>
    <name evidence="5" type="ORF">J2I46_07270</name>
</gene>